<dbReference type="PANTHER" id="PTHR23526:SF2">
    <property type="entry name" value="MAJOR FACILITATOR SUPERFAMILY (MFS) PROFILE DOMAIN-CONTAINING PROTEIN"/>
    <property type="match status" value="1"/>
</dbReference>
<feature type="transmembrane region" description="Helical" evidence="6">
    <location>
        <begin position="89"/>
        <end position="109"/>
    </location>
</feature>
<proteinExistence type="predicted"/>
<keyword evidence="2" id="KW-0813">Transport</keyword>
<organism evidence="8 9">
    <name type="scientific">Paenibacillus darwinianus</name>
    <dbReference type="NCBI Taxonomy" id="1380763"/>
    <lineage>
        <taxon>Bacteria</taxon>
        <taxon>Bacillati</taxon>
        <taxon>Bacillota</taxon>
        <taxon>Bacilli</taxon>
        <taxon>Bacillales</taxon>
        <taxon>Paenibacillaceae</taxon>
        <taxon>Paenibacillus</taxon>
    </lineage>
</organism>
<dbReference type="Gene3D" id="1.20.1250.20">
    <property type="entry name" value="MFS general substrate transporter like domains"/>
    <property type="match status" value="2"/>
</dbReference>
<evidence type="ECO:0000256" key="5">
    <source>
        <dbReference type="ARBA" id="ARBA00023136"/>
    </source>
</evidence>
<feature type="transmembrane region" description="Helical" evidence="6">
    <location>
        <begin position="359"/>
        <end position="382"/>
    </location>
</feature>
<dbReference type="EMBL" id="JFHU01000031">
    <property type="protein sequence ID" value="EXX91429.1"/>
    <property type="molecule type" value="Genomic_DNA"/>
</dbReference>
<feature type="transmembrane region" description="Helical" evidence="6">
    <location>
        <begin position="322"/>
        <end position="347"/>
    </location>
</feature>
<feature type="transmembrane region" description="Helical" evidence="6">
    <location>
        <begin position="115"/>
        <end position="136"/>
    </location>
</feature>
<evidence type="ECO:0000256" key="3">
    <source>
        <dbReference type="ARBA" id="ARBA00022692"/>
    </source>
</evidence>
<keyword evidence="9" id="KW-1185">Reference proteome</keyword>
<dbReference type="GO" id="GO:0005886">
    <property type="term" value="C:plasma membrane"/>
    <property type="evidence" value="ECO:0007669"/>
    <property type="project" value="UniProtKB-SubCell"/>
</dbReference>
<sequence length="436" mass="47461">MQHFKRSRSRKGAGSEQRKALRLAVWEGIPATLVGNMLGGPILTAYLLFLGATSQQIGLVLAIPPLANIVQIAAAFLMQRMENRKFWMALLGTLHRSTWVATGAIPFLMPDRLQVPVFIALFLFSFLNASVGGVVWSSMISDMVPAQVRGRYFGIRNTIHFAFAGLSLLVAGQILESAPSERYGFVILYAIAGAAAVWNAIEIFRYPNPPFEKSAEPGGIGQFFKPLKDRAFMMATAFIALFILLLNIAVPLFSFVMLELLHISKFQVTLVTAVQMIVMMVSYYYWGNLNARFETITLLLWSLPLLALSCVLWVGLEALPVLLVLILVHVALGIGQGGYNLLTFNFLIGDTPKADRPMYIGIFAGVTGLAGFIGPMVGGALYEQIKGGAFWLQSYGVSLFTGAALLVLALGVGPFVLTRSKKRKGTGSQSKEVISG</sequence>
<evidence type="ECO:0000313" key="8">
    <source>
        <dbReference type="EMBL" id="EXX91429.1"/>
    </source>
</evidence>
<evidence type="ECO:0000256" key="2">
    <source>
        <dbReference type="ARBA" id="ARBA00022448"/>
    </source>
</evidence>
<evidence type="ECO:0000259" key="7">
    <source>
        <dbReference type="PROSITE" id="PS50850"/>
    </source>
</evidence>
<feature type="transmembrane region" description="Helical" evidence="6">
    <location>
        <begin position="21"/>
        <end position="49"/>
    </location>
</feature>
<dbReference type="AlphaFoldDB" id="A0A9W5S3L9"/>
<dbReference type="InterPro" id="IPR011701">
    <property type="entry name" value="MFS"/>
</dbReference>
<keyword evidence="4 6" id="KW-1133">Transmembrane helix</keyword>
<dbReference type="InterPro" id="IPR020846">
    <property type="entry name" value="MFS_dom"/>
</dbReference>
<dbReference type="GO" id="GO:0022857">
    <property type="term" value="F:transmembrane transporter activity"/>
    <property type="evidence" value="ECO:0007669"/>
    <property type="project" value="InterPro"/>
</dbReference>
<feature type="transmembrane region" description="Helical" evidence="6">
    <location>
        <begin position="266"/>
        <end position="286"/>
    </location>
</feature>
<name>A0A9W5S3L9_9BACL</name>
<dbReference type="InterPro" id="IPR036259">
    <property type="entry name" value="MFS_trans_sf"/>
</dbReference>
<gene>
    <name evidence="8" type="ORF">BG53_11405</name>
</gene>
<reference evidence="8 9" key="1">
    <citation type="submission" date="2014-02" db="EMBL/GenBank/DDBJ databases">
        <title>Genome sequence of Paenibacillus darwinianus reveals adaptive mechanisms for survival in Antarctic soils.</title>
        <authorList>
            <person name="Dsouza M."/>
            <person name="Taylor M.W."/>
            <person name="Turner S.J."/>
            <person name="Aislabie J."/>
        </authorList>
    </citation>
    <scope>NUCLEOTIDE SEQUENCE [LARGE SCALE GENOMIC DNA]</scope>
    <source>
        <strain evidence="8 9">CE1</strain>
    </source>
</reference>
<evidence type="ECO:0000256" key="1">
    <source>
        <dbReference type="ARBA" id="ARBA00004651"/>
    </source>
</evidence>
<dbReference type="PROSITE" id="PS50850">
    <property type="entry name" value="MFS"/>
    <property type="match status" value="1"/>
</dbReference>
<feature type="transmembrane region" description="Helical" evidence="6">
    <location>
        <begin position="157"/>
        <end position="175"/>
    </location>
</feature>
<feature type="transmembrane region" description="Helical" evidence="6">
    <location>
        <begin position="187"/>
        <end position="204"/>
    </location>
</feature>
<evidence type="ECO:0000256" key="6">
    <source>
        <dbReference type="SAM" id="Phobius"/>
    </source>
</evidence>
<evidence type="ECO:0000256" key="4">
    <source>
        <dbReference type="ARBA" id="ARBA00022989"/>
    </source>
</evidence>
<dbReference type="PANTHER" id="PTHR23526">
    <property type="entry name" value="INTEGRAL MEMBRANE TRANSPORT PROTEIN-RELATED"/>
    <property type="match status" value="1"/>
</dbReference>
<feature type="transmembrane region" description="Helical" evidence="6">
    <location>
        <begin position="394"/>
        <end position="417"/>
    </location>
</feature>
<feature type="transmembrane region" description="Helical" evidence="6">
    <location>
        <begin position="231"/>
        <end position="254"/>
    </location>
</feature>
<feature type="transmembrane region" description="Helical" evidence="6">
    <location>
        <begin position="55"/>
        <end position="77"/>
    </location>
</feature>
<protein>
    <submittedName>
        <fullName evidence="8">MFS transporter</fullName>
    </submittedName>
</protein>
<dbReference type="Proteomes" id="UP000053750">
    <property type="component" value="Unassembled WGS sequence"/>
</dbReference>
<dbReference type="Pfam" id="PF07690">
    <property type="entry name" value="MFS_1"/>
    <property type="match status" value="1"/>
</dbReference>
<keyword evidence="5 6" id="KW-0472">Membrane</keyword>
<comment type="subcellular location">
    <subcellularLocation>
        <location evidence="1">Cell membrane</location>
        <topology evidence="1">Multi-pass membrane protein</topology>
    </subcellularLocation>
</comment>
<accession>A0A9W5S3L9</accession>
<comment type="caution">
    <text evidence="8">The sequence shown here is derived from an EMBL/GenBank/DDBJ whole genome shotgun (WGS) entry which is preliminary data.</text>
</comment>
<keyword evidence="3 6" id="KW-0812">Transmembrane</keyword>
<dbReference type="InterPro" id="IPR052528">
    <property type="entry name" value="Sugar_transport-like"/>
</dbReference>
<dbReference type="SUPFAM" id="SSF103473">
    <property type="entry name" value="MFS general substrate transporter"/>
    <property type="match status" value="1"/>
</dbReference>
<feature type="transmembrane region" description="Helical" evidence="6">
    <location>
        <begin position="298"/>
        <end position="316"/>
    </location>
</feature>
<evidence type="ECO:0000313" key="9">
    <source>
        <dbReference type="Proteomes" id="UP000053750"/>
    </source>
</evidence>
<feature type="domain" description="Major facilitator superfamily (MFS) profile" evidence="7">
    <location>
        <begin position="233"/>
        <end position="436"/>
    </location>
</feature>